<sequence length="69" mass="8117">MFGKTGEKCSHTLCHMLKNSKKADKLIIKTLYMFQFIDVLRNNASRLVEKYKYGKIQDSDKSQKMINEK</sequence>
<dbReference type="AlphaFoldDB" id="A0A9D2D1V9"/>
<dbReference type="Proteomes" id="UP000824024">
    <property type="component" value="Unassembled WGS sequence"/>
</dbReference>
<reference evidence="1" key="2">
    <citation type="submission" date="2021-04" db="EMBL/GenBank/DDBJ databases">
        <authorList>
            <person name="Gilroy R."/>
        </authorList>
    </citation>
    <scope>NUCLEOTIDE SEQUENCE</scope>
    <source>
        <strain evidence="1">CHK192-9172</strain>
    </source>
</reference>
<name>A0A9D2D1V9_9FIRM</name>
<accession>A0A9D2D1V9</accession>
<evidence type="ECO:0000313" key="1">
    <source>
        <dbReference type="EMBL" id="HIZ07009.1"/>
    </source>
</evidence>
<protein>
    <submittedName>
        <fullName evidence="1">Uncharacterized protein</fullName>
    </submittedName>
</protein>
<organism evidence="1 2">
    <name type="scientific">Candidatus Eubacterium avistercoris</name>
    <dbReference type="NCBI Taxonomy" id="2838567"/>
    <lineage>
        <taxon>Bacteria</taxon>
        <taxon>Bacillati</taxon>
        <taxon>Bacillota</taxon>
        <taxon>Clostridia</taxon>
        <taxon>Eubacteriales</taxon>
        <taxon>Eubacteriaceae</taxon>
        <taxon>Eubacterium</taxon>
    </lineage>
</organism>
<evidence type="ECO:0000313" key="2">
    <source>
        <dbReference type="Proteomes" id="UP000824024"/>
    </source>
</evidence>
<gene>
    <name evidence="1" type="ORF">IAA08_03620</name>
</gene>
<reference evidence="1" key="1">
    <citation type="journal article" date="2021" name="PeerJ">
        <title>Extensive microbial diversity within the chicken gut microbiome revealed by metagenomics and culture.</title>
        <authorList>
            <person name="Gilroy R."/>
            <person name="Ravi A."/>
            <person name="Getino M."/>
            <person name="Pursley I."/>
            <person name="Horton D.L."/>
            <person name="Alikhan N.F."/>
            <person name="Baker D."/>
            <person name="Gharbi K."/>
            <person name="Hall N."/>
            <person name="Watson M."/>
            <person name="Adriaenssens E.M."/>
            <person name="Foster-Nyarko E."/>
            <person name="Jarju S."/>
            <person name="Secka A."/>
            <person name="Antonio M."/>
            <person name="Oren A."/>
            <person name="Chaudhuri R.R."/>
            <person name="La Ragione R."/>
            <person name="Hildebrand F."/>
            <person name="Pallen M.J."/>
        </authorList>
    </citation>
    <scope>NUCLEOTIDE SEQUENCE</scope>
    <source>
        <strain evidence="1">CHK192-9172</strain>
    </source>
</reference>
<proteinExistence type="predicted"/>
<comment type="caution">
    <text evidence="1">The sequence shown here is derived from an EMBL/GenBank/DDBJ whole genome shotgun (WGS) entry which is preliminary data.</text>
</comment>
<dbReference type="EMBL" id="DXCH01000098">
    <property type="protein sequence ID" value="HIZ07009.1"/>
    <property type="molecule type" value="Genomic_DNA"/>
</dbReference>